<name>A0A9D4BIA0_DREPO</name>
<reference evidence="1" key="2">
    <citation type="submission" date="2020-11" db="EMBL/GenBank/DDBJ databases">
        <authorList>
            <person name="McCartney M.A."/>
            <person name="Auch B."/>
            <person name="Kono T."/>
            <person name="Mallez S."/>
            <person name="Becker A."/>
            <person name="Gohl D.M."/>
            <person name="Silverstein K.A.T."/>
            <person name="Koren S."/>
            <person name="Bechman K.B."/>
            <person name="Herman A."/>
            <person name="Abrahante J.E."/>
            <person name="Garbe J."/>
        </authorList>
    </citation>
    <scope>NUCLEOTIDE SEQUENCE</scope>
    <source>
        <strain evidence="1">Duluth1</strain>
        <tissue evidence="1">Whole animal</tissue>
    </source>
</reference>
<evidence type="ECO:0000313" key="2">
    <source>
        <dbReference type="Proteomes" id="UP000828390"/>
    </source>
</evidence>
<evidence type="ECO:0000313" key="1">
    <source>
        <dbReference type="EMBL" id="KAH3704265.1"/>
    </source>
</evidence>
<accession>A0A9D4BIA0</accession>
<dbReference type="Proteomes" id="UP000828390">
    <property type="component" value="Unassembled WGS sequence"/>
</dbReference>
<organism evidence="1 2">
    <name type="scientific">Dreissena polymorpha</name>
    <name type="common">Zebra mussel</name>
    <name type="synonym">Mytilus polymorpha</name>
    <dbReference type="NCBI Taxonomy" id="45954"/>
    <lineage>
        <taxon>Eukaryota</taxon>
        <taxon>Metazoa</taxon>
        <taxon>Spiralia</taxon>
        <taxon>Lophotrochozoa</taxon>
        <taxon>Mollusca</taxon>
        <taxon>Bivalvia</taxon>
        <taxon>Autobranchia</taxon>
        <taxon>Heteroconchia</taxon>
        <taxon>Euheterodonta</taxon>
        <taxon>Imparidentia</taxon>
        <taxon>Neoheterodontei</taxon>
        <taxon>Myida</taxon>
        <taxon>Dreissenoidea</taxon>
        <taxon>Dreissenidae</taxon>
        <taxon>Dreissena</taxon>
    </lineage>
</organism>
<keyword evidence="2" id="KW-1185">Reference proteome</keyword>
<sequence length="65" mass="7733">MWKTVHQGSLGECRRRGRQMKSWKDYVKDIIIDQLLPIAQDRPYWRMISVSSSLIAQKWPDGSRE</sequence>
<dbReference type="EMBL" id="JAIWYP010000015">
    <property type="protein sequence ID" value="KAH3704265.1"/>
    <property type="molecule type" value="Genomic_DNA"/>
</dbReference>
<protein>
    <submittedName>
        <fullName evidence="1">Uncharacterized protein</fullName>
    </submittedName>
</protein>
<dbReference type="AlphaFoldDB" id="A0A9D4BIA0"/>
<reference evidence="1" key="1">
    <citation type="journal article" date="2019" name="bioRxiv">
        <title>The Genome of the Zebra Mussel, Dreissena polymorpha: A Resource for Invasive Species Research.</title>
        <authorList>
            <person name="McCartney M.A."/>
            <person name="Auch B."/>
            <person name="Kono T."/>
            <person name="Mallez S."/>
            <person name="Zhang Y."/>
            <person name="Obille A."/>
            <person name="Becker A."/>
            <person name="Abrahante J.E."/>
            <person name="Garbe J."/>
            <person name="Badalamenti J.P."/>
            <person name="Herman A."/>
            <person name="Mangelson H."/>
            <person name="Liachko I."/>
            <person name="Sullivan S."/>
            <person name="Sone E.D."/>
            <person name="Koren S."/>
            <person name="Silverstein K.A.T."/>
            <person name="Beckman K.B."/>
            <person name="Gohl D.M."/>
        </authorList>
    </citation>
    <scope>NUCLEOTIDE SEQUENCE</scope>
    <source>
        <strain evidence="1">Duluth1</strain>
        <tissue evidence="1">Whole animal</tissue>
    </source>
</reference>
<gene>
    <name evidence="1" type="ORF">DPMN_079321</name>
</gene>
<proteinExistence type="predicted"/>
<comment type="caution">
    <text evidence="1">The sequence shown here is derived from an EMBL/GenBank/DDBJ whole genome shotgun (WGS) entry which is preliminary data.</text>
</comment>